<dbReference type="Proteomes" id="UP001237642">
    <property type="component" value="Unassembled WGS sequence"/>
</dbReference>
<keyword evidence="1" id="KW-0472">Membrane</keyword>
<sequence>MVFNHFQGKGVCLLNFTSWDDLIAIAATKWRGKSICRWFKIAGLNRSVVECRLCWINLVVVGSGTLHQVVYWYGVFNLNECTGIMSSSLYALLFNIQASTLLLHMGWLRSLFCPLKKLWIRLRSTHKKSKGIHVLYEDVKSCSYEDVHVLWSILMESHSPALPQIVT</sequence>
<comment type="caution">
    <text evidence="2">The sequence shown here is derived from an EMBL/GenBank/DDBJ whole genome shotgun (WGS) entry which is preliminary data.</text>
</comment>
<accession>A0AAD8I763</accession>
<name>A0AAD8I763_9APIA</name>
<gene>
    <name evidence="2" type="ORF">POM88_026762</name>
</gene>
<keyword evidence="1" id="KW-0812">Transmembrane</keyword>
<evidence type="ECO:0000256" key="1">
    <source>
        <dbReference type="SAM" id="Phobius"/>
    </source>
</evidence>
<reference evidence="2" key="1">
    <citation type="submission" date="2023-02" db="EMBL/GenBank/DDBJ databases">
        <title>Genome of toxic invasive species Heracleum sosnowskyi carries increased number of genes despite the absence of recent whole-genome duplications.</title>
        <authorList>
            <person name="Schelkunov M."/>
            <person name="Shtratnikova V."/>
            <person name="Makarenko M."/>
            <person name="Klepikova A."/>
            <person name="Omelchenko D."/>
            <person name="Novikova G."/>
            <person name="Obukhova E."/>
            <person name="Bogdanov V."/>
            <person name="Penin A."/>
            <person name="Logacheva M."/>
        </authorList>
    </citation>
    <scope>NUCLEOTIDE SEQUENCE</scope>
    <source>
        <strain evidence="2">Hsosn_3</strain>
        <tissue evidence="2">Leaf</tissue>
    </source>
</reference>
<dbReference type="EMBL" id="JAUIZM010000006">
    <property type="protein sequence ID" value="KAK1380018.1"/>
    <property type="molecule type" value="Genomic_DNA"/>
</dbReference>
<keyword evidence="1" id="KW-1133">Transmembrane helix</keyword>
<reference evidence="2" key="2">
    <citation type="submission" date="2023-05" db="EMBL/GenBank/DDBJ databases">
        <authorList>
            <person name="Schelkunov M.I."/>
        </authorList>
    </citation>
    <scope>NUCLEOTIDE SEQUENCE</scope>
    <source>
        <strain evidence="2">Hsosn_3</strain>
        <tissue evidence="2">Leaf</tissue>
    </source>
</reference>
<dbReference type="AlphaFoldDB" id="A0AAD8I763"/>
<dbReference type="PANTHER" id="PTHR33181:SF7">
    <property type="entry name" value="OS07G0572400 PROTEIN"/>
    <property type="match status" value="1"/>
</dbReference>
<feature type="transmembrane region" description="Helical" evidence="1">
    <location>
        <begin position="88"/>
        <end position="108"/>
    </location>
</feature>
<dbReference type="PANTHER" id="PTHR33181">
    <property type="entry name" value="OS01G0778500 PROTEIN"/>
    <property type="match status" value="1"/>
</dbReference>
<evidence type="ECO:0000313" key="3">
    <source>
        <dbReference type="Proteomes" id="UP001237642"/>
    </source>
</evidence>
<evidence type="ECO:0000313" key="2">
    <source>
        <dbReference type="EMBL" id="KAK1380018.1"/>
    </source>
</evidence>
<protein>
    <submittedName>
        <fullName evidence="2">Uncharacterized protein</fullName>
    </submittedName>
</protein>
<organism evidence="2 3">
    <name type="scientific">Heracleum sosnowskyi</name>
    <dbReference type="NCBI Taxonomy" id="360622"/>
    <lineage>
        <taxon>Eukaryota</taxon>
        <taxon>Viridiplantae</taxon>
        <taxon>Streptophyta</taxon>
        <taxon>Embryophyta</taxon>
        <taxon>Tracheophyta</taxon>
        <taxon>Spermatophyta</taxon>
        <taxon>Magnoliopsida</taxon>
        <taxon>eudicotyledons</taxon>
        <taxon>Gunneridae</taxon>
        <taxon>Pentapetalae</taxon>
        <taxon>asterids</taxon>
        <taxon>campanulids</taxon>
        <taxon>Apiales</taxon>
        <taxon>Apiaceae</taxon>
        <taxon>Apioideae</taxon>
        <taxon>apioid superclade</taxon>
        <taxon>Tordylieae</taxon>
        <taxon>Tordyliinae</taxon>
        <taxon>Heracleum</taxon>
    </lineage>
</organism>
<proteinExistence type="predicted"/>
<feature type="transmembrane region" description="Helical" evidence="1">
    <location>
        <begin position="54"/>
        <end position="76"/>
    </location>
</feature>
<keyword evidence="3" id="KW-1185">Reference proteome</keyword>